<dbReference type="InterPro" id="IPR000510">
    <property type="entry name" value="Nase/OxRdtase_comp1"/>
</dbReference>
<evidence type="ECO:0000259" key="1">
    <source>
        <dbReference type="Pfam" id="PF00148"/>
    </source>
</evidence>
<dbReference type="Proteomes" id="UP000001349">
    <property type="component" value="Chromosome"/>
</dbReference>
<dbReference type="InterPro" id="IPR049939">
    <property type="entry name" value="NifE-like"/>
</dbReference>
<proteinExistence type="predicted"/>
<dbReference type="SUPFAM" id="SSF53807">
    <property type="entry name" value="Helical backbone' metal receptor"/>
    <property type="match status" value="1"/>
</dbReference>
<dbReference type="OrthoDB" id="9767044at2"/>
<dbReference type="Pfam" id="PF00148">
    <property type="entry name" value="Oxidored_nitro"/>
    <property type="match status" value="1"/>
</dbReference>
<organism evidence="2 3">
    <name type="scientific">Ruminiclostridium cellulolyticum (strain ATCC 35319 / DSM 5812 / JCM 6584 / H10)</name>
    <name type="common">Clostridium cellulolyticum</name>
    <dbReference type="NCBI Taxonomy" id="394503"/>
    <lineage>
        <taxon>Bacteria</taxon>
        <taxon>Bacillati</taxon>
        <taxon>Bacillota</taxon>
        <taxon>Clostridia</taxon>
        <taxon>Eubacteriales</taxon>
        <taxon>Oscillospiraceae</taxon>
        <taxon>Ruminiclostridium</taxon>
    </lineage>
</organism>
<gene>
    <name evidence="2" type="ordered locus">Ccel_1615</name>
</gene>
<dbReference type="PANTHER" id="PTHR42956">
    <property type="entry name" value="NITROGENASE IRON-MOLYBDENUM COFACTOR BIOSYNTHESIS PROTEIN NIFE"/>
    <property type="match status" value="1"/>
</dbReference>
<dbReference type="Gene3D" id="3.40.50.12380">
    <property type="entry name" value="Nitrogenase MoFe cofactor biosynthesis protein NifE, C-terminal"/>
    <property type="match status" value="1"/>
</dbReference>
<protein>
    <submittedName>
        <fullName evidence="2">Oxidoreductase/nitrogenase component 1</fullName>
    </submittedName>
</protein>
<dbReference type="STRING" id="394503.Ccel_1615"/>
<dbReference type="HOGENOM" id="CLU_025876_3_0_9"/>
<accession>B8I2H4</accession>
<dbReference type="eggNOG" id="COG2710">
    <property type="taxonomic scope" value="Bacteria"/>
</dbReference>
<dbReference type="RefSeq" id="WP_015925083.1">
    <property type="nucleotide sequence ID" value="NC_011898.1"/>
</dbReference>
<dbReference type="EMBL" id="CP001348">
    <property type="protein sequence ID" value="ACL75967.1"/>
    <property type="molecule type" value="Genomic_DNA"/>
</dbReference>
<evidence type="ECO:0000313" key="3">
    <source>
        <dbReference type="Proteomes" id="UP000001349"/>
    </source>
</evidence>
<name>B8I2H4_RUMCH</name>
<reference evidence="2 3" key="1">
    <citation type="submission" date="2009-01" db="EMBL/GenBank/DDBJ databases">
        <title>Complete sequence of Clostridium cellulolyticum H10.</title>
        <authorList>
            <consortium name="US DOE Joint Genome Institute"/>
            <person name="Lucas S."/>
            <person name="Copeland A."/>
            <person name="Lapidus A."/>
            <person name="Glavina del Rio T."/>
            <person name="Dalin E."/>
            <person name="Tice H."/>
            <person name="Bruce D."/>
            <person name="Goodwin L."/>
            <person name="Pitluck S."/>
            <person name="Chertkov O."/>
            <person name="Saunders E."/>
            <person name="Brettin T."/>
            <person name="Detter J.C."/>
            <person name="Han C."/>
            <person name="Larimer F."/>
            <person name="Land M."/>
            <person name="Hauser L."/>
            <person name="Kyrpides N."/>
            <person name="Ivanova N."/>
            <person name="Zhou J."/>
            <person name="Richardson P."/>
        </authorList>
    </citation>
    <scope>NUCLEOTIDE SEQUENCE [LARGE SCALE GENOMIC DNA]</scope>
    <source>
        <strain evidence="3">ATCC 35319 / DSM 5812 / JCM 6584 / H10</strain>
    </source>
</reference>
<dbReference type="PANTHER" id="PTHR42956:SF1">
    <property type="entry name" value="NITROGENASE IRON-MOLYBDENUM COFACTOR BIOSYNTHESIS PROTEIN NIFE"/>
    <property type="match status" value="1"/>
</dbReference>
<feature type="domain" description="Nitrogenase/oxidoreductase component 1" evidence="1">
    <location>
        <begin position="36"/>
        <end position="435"/>
    </location>
</feature>
<keyword evidence="3" id="KW-1185">Reference proteome</keyword>
<dbReference type="Gene3D" id="3.40.50.1980">
    <property type="entry name" value="Nitrogenase molybdenum iron protein domain"/>
    <property type="match status" value="1"/>
</dbReference>
<evidence type="ECO:0000313" key="2">
    <source>
        <dbReference type="EMBL" id="ACL75967.1"/>
    </source>
</evidence>
<dbReference type="AlphaFoldDB" id="B8I2H4"/>
<sequence>MSREIESKMAMLSMLVREVKADNLNIRDCIDMHQFCAFWGAFDILNYFNDVVILVHGPSGCLGNRRFLPAMGHLGECDNKPHLSTSFTNREVVFGGEKKLVDSLNEVNSRYNPKIIAVLTNCCADIIGDDVEGCIEGLPDEIREKVIYLNSGGYSGKSYRRGTEMAFKLLAKHLQTNQHTIDITNQEKSVNLFLRRWIWDQTKQEEINEIKRMFQMIGVRLNKIFNQGLSFEDFYEMQNAQLNVALCLFFGMGLFSELNNNFGIPYSKVTAPMGLFATKKWLHEISNILELDVNIEELDEVKELEAQRRLLVNEIGKGRKCIIWTQTGERMLALVKLAYELEMEPIVVGVEPSIIRDKLPIFEKEILEDGLDVKIFVSKYIEDVNELIEYLGNPVIFCNNNYFPDQTVFKYRFAQNPVYGFNGTRKIYQEMFNALKKKSNKYSLFVEG</sequence>
<dbReference type="GO" id="GO:0016491">
    <property type="term" value="F:oxidoreductase activity"/>
    <property type="evidence" value="ECO:0007669"/>
    <property type="project" value="InterPro"/>
</dbReference>
<dbReference type="CDD" id="cd01972">
    <property type="entry name" value="Nitrogenase_VnfE_like"/>
    <property type="match status" value="1"/>
</dbReference>
<dbReference type="KEGG" id="cce:Ccel_1615"/>